<name>A0ABR8N462_9BACL</name>
<protein>
    <recommendedName>
        <fullName evidence="1">PRTase-CE domain-containing protein</fullName>
    </recommendedName>
</protein>
<feature type="domain" description="PRTase-CE" evidence="1">
    <location>
        <begin position="46"/>
        <end position="302"/>
    </location>
</feature>
<evidence type="ECO:0000313" key="3">
    <source>
        <dbReference type="Proteomes" id="UP000609346"/>
    </source>
</evidence>
<sequence length="449" mass="52950">MTTDLHATIDQFLRKNDVFDSEEDYVRDFKQKVEHFLGQNKIQQTKDVSDILLKMLSDYHYYSRSYIEKIFTNFYKYLLPRIKSTNTIYCPISSEKDVTRMNSSYFYLQKFLEVNDLSNDQAINLSSLHLDVYNKFYKKEILNYANEKKAAEHVKENKRIYSKLKYIDSVVFIDDFSGTGDTIKSFLKVAAEMVKEKQVIVYVIHITSRAKDIINKSFDQYGYRNAKLFFEEESNGFFEKNSELKTERDILLKFEQEVLESKHPLGYKESEVLVTFYRNCPNNTISSYWWNENEEWHALFQRKNKILDFFGDRKIEEIKEAIRYNLSLLIPEQLSKKYDIKEILYLLYLNEFPSDKEDFEIRRILGYNEAQLLEHRSQLLSKEWIDSLDNLSSIGADILRELGLSACTFSDLTTPKSLAAGQDSLSFEDEYIPVRCSKLGSKEDESSAE</sequence>
<dbReference type="EMBL" id="JACXZA010000007">
    <property type="protein sequence ID" value="MBD3922056.1"/>
    <property type="molecule type" value="Genomic_DNA"/>
</dbReference>
<evidence type="ECO:0000313" key="2">
    <source>
        <dbReference type="EMBL" id="MBD3922056.1"/>
    </source>
</evidence>
<keyword evidence="3" id="KW-1185">Reference proteome</keyword>
<dbReference type="Proteomes" id="UP000609346">
    <property type="component" value="Unassembled WGS sequence"/>
</dbReference>
<organism evidence="2 3">
    <name type="scientific">Paenibacillus terricola</name>
    <dbReference type="NCBI Taxonomy" id="2763503"/>
    <lineage>
        <taxon>Bacteria</taxon>
        <taxon>Bacillati</taxon>
        <taxon>Bacillota</taxon>
        <taxon>Bacilli</taxon>
        <taxon>Bacillales</taxon>
        <taxon>Paenibacillaceae</taxon>
        <taxon>Paenibacillus</taxon>
    </lineage>
</organism>
<dbReference type="InterPro" id="IPR056920">
    <property type="entry name" value="PRTase-CE"/>
</dbReference>
<accession>A0ABR8N462</accession>
<reference evidence="2 3" key="1">
    <citation type="submission" date="2020-09" db="EMBL/GenBank/DDBJ databases">
        <title>Paenibacillus sp. strain PR3 16S rRNA gene Genome sequencing and assembly.</title>
        <authorList>
            <person name="Kim J."/>
        </authorList>
    </citation>
    <scope>NUCLEOTIDE SEQUENCE [LARGE SCALE GENOMIC DNA]</scope>
    <source>
        <strain evidence="2 3">PR3</strain>
    </source>
</reference>
<dbReference type="Pfam" id="PF24390">
    <property type="entry name" value="PRTase-CE"/>
    <property type="match status" value="1"/>
</dbReference>
<dbReference type="RefSeq" id="WP_191206343.1">
    <property type="nucleotide sequence ID" value="NZ_JACXZA010000007.1"/>
</dbReference>
<gene>
    <name evidence="2" type="ORF">H8B09_25060</name>
</gene>
<evidence type="ECO:0000259" key="1">
    <source>
        <dbReference type="Pfam" id="PF24390"/>
    </source>
</evidence>
<proteinExistence type="predicted"/>
<comment type="caution">
    <text evidence="2">The sequence shown here is derived from an EMBL/GenBank/DDBJ whole genome shotgun (WGS) entry which is preliminary data.</text>
</comment>